<keyword evidence="3" id="KW-1185">Reference proteome</keyword>
<comment type="caution">
    <text evidence="2">The sequence shown here is derived from an EMBL/GenBank/DDBJ whole genome shotgun (WGS) entry which is preliminary data.</text>
</comment>
<dbReference type="GO" id="GO:0032259">
    <property type="term" value="P:methylation"/>
    <property type="evidence" value="ECO:0007669"/>
    <property type="project" value="UniProtKB-KW"/>
</dbReference>
<sequence>MIGVVFEEGFREQGEALAAKLNLPLVQDPEAFQYGLRITSPGLEIADLHKKQRPIRVDFHQLNDERSGGDLLKAVNTKTHKTVLDATGGLGRDAFTLAKAGCTVILMEKNPIIHALLEDGLLRAKDLQAVQRMTLLHADSFSAIPEHPAEVIYLDPMYPARKKDALPKLEMQVFHALLGAEQNELELLQMALQHARKRVVVKRPIHAPVIQAPSLQFKGKTTRFDVYLK</sequence>
<feature type="binding site" evidence="1">
    <location>
        <position position="155"/>
    </location>
    <ligand>
        <name>S-adenosyl-L-methionine</name>
        <dbReference type="ChEBI" id="CHEBI:59789"/>
    </ligand>
</feature>
<reference evidence="3" key="1">
    <citation type="journal article" date="2019" name="Int. J. Syst. Evol. Microbiol.">
        <title>The Global Catalogue of Microorganisms (GCM) 10K type strain sequencing project: providing services to taxonomists for standard genome sequencing and annotation.</title>
        <authorList>
            <consortium name="The Broad Institute Genomics Platform"/>
            <consortium name="The Broad Institute Genome Sequencing Center for Infectious Disease"/>
            <person name="Wu L."/>
            <person name="Ma J."/>
        </authorList>
    </citation>
    <scope>NUCLEOTIDE SEQUENCE [LARGE SCALE GENOMIC DNA]</scope>
    <source>
        <strain evidence="3">JCM 14370</strain>
    </source>
</reference>
<dbReference type="EC" id="2.1.1.242" evidence="1"/>
<comment type="function">
    <text evidence="1">Specifically methylates the guanosine in position 1516 of 16S rRNA.</text>
</comment>
<keyword evidence="1" id="KW-0963">Cytoplasm</keyword>
<dbReference type="Proteomes" id="UP000632222">
    <property type="component" value="Unassembled WGS sequence"/>
</dbReference>
<keyword evidence="1" id="KW-0698">rRNA processing</keyword>
<dbReference type="GO" id="GO:0008168">
    <property type="term" value="F:methyltransferase activity"/>
    <property type="evidence" value="ECO:0007669"/>
    <property type="project" value="UniProtKB-KW"/>
</dbReference>
<comment type="caution">
    <text evidence="1">Lacks conserved residue(s) required for the propagation of feature annotation.</text>
</comment>
<comment type="catalytic activity">
    <reaction evidence="1">
        <text>guanosine(1516) in 16S rRNA + S-adenosyl-L-methionine = N(2)-methylguanosine(1516) in 16S rRNA + S-adenosyl-L-homocysteine + H(+)</text>
        <dbReference type="Rhea" id="RHEA:43220"/>
        <dbReference type="Rhea" id="RHEA-COMP:10412"/>
        <dbReference type="Rhea" id="RHEA-COMP:10413"/>
        <dbReference type="ChEBI" id="CHEBI:15378"/>
        <dbReference type="ChEBI" id="CHEBI:57856"/>
        <dbReference type="ChEBI" id="CHEBI:59789"/>
        <dbReference type="ChEBI" id="CHEBI:74269"/>
        <dbReference type="ChEBI" id="CHEBI:74481"/>
        <dbReference type="EC" id="2.1.1.242"/>
    </reaction>
</comment>
<dbReference type="PANTHER" id="PTHR36112">
    <property type="entry name" value="RIBOSOMAL RNA SMALL SUBUNIT METHYLTRANSFERASE J"/>
    <property type="match status" value="1"/>
</dbReference>
<gene>
    <name evidence="1 2" type="primary">rsmJ</name>
    <name evidence="2" type="ORF">GCM10008938_15180</name>
</gene>
<evidence type="ECO:0000313" key="2">
    <source>
        <dbReference type="EMBL" id="GGJ30164.1"/>
    </source>
</evidence>
<protein>
    <recommendedName>
        <fullName evidence="1">Ribosomal RNA small subunit methyltransferase J</fullName>
        <ecNumber evidence="1">2.1.1.242</ecNumber>
    </recommendedName>
    <alternativeName>
        <fullName evidence="1">16S rRNA m2G1516 methyltransferase</fullName>
    </alternativeName>
    <alternativeName>
        <fullName evidence="1">rRNA (guanine-N(2)-)-methyltransferase</fullName>
    </alternativeName>
</protein>
<dbReference type="Gene3D" id="3.40.50.150">
    <property type="entry name" value="Vaccinia Virus protein VP39"/>
    <property type="match status" value="1"/>
</dbReference>
<keyword evidence="1" id="KW-0808">Transferase</keyword>
<keyword evidence="1" id="KW-0949">S-adenosyl-L-methionine</keyword>
<name>A0ABQ2CXA9_9DEIO</name>
<accession>A0ABQ2CXA9</accession>
<feature type="binding site" evidence="1">
    <location>
        <begin position="92"/>
        <end position="93"/>
    </location>
    <ligand>
        <name>S-adenosyl-L-methionine</name>
        <dbReference type="ChEBI" id="CHEBI:59789"/>
    </ligand>
</feature>
<evidence type="ECO:0000256" key="1">
    <source>
        <dbReference type="HAMAP-Rule" id="MF_01523"/>
    </source>
</evidence>
<comment type="subcellular location">
    <subcellularLocation>
        <location evidence="1">Cytoplasm</location>
    </subcellularLocation>
</comment>
<dbReference type="InterPro" id="IPR007536">
    <property type="entry name" value="16SrRNA_methylTrfase_J"/>
</dbReference>
<dbReference type="InterPro" id="IPR029063">
    <property type="entry name" value="SAM-dependent_MTases_sf"/>
</dbReference>
<dbReference type="CDD" id="cd02440">
    <property type="entry name" value="AdoMet_MTases"/>
    <property type="match status" value="1"/>
</dbReference>
<evidence type="ECO:0000313" key="3">
    <source>
        <dbReference type="Proteomes" id="UP000632222"/>
    </source>
</evidence>
<dbReference type="EMBL" id="BMOD01000004">
    <property type="protein sequence ID" value="GGJ30164.1"/>
    <property type="molecule type" value="Genomic_DNA"/>
</dbReference>
<dbReference type="PANTHER" id="PTHR36112:SF1">
    <property type="entry name" value="RIBOSOMAL RNA SMALL SUBUNIT METHYLTRANSFERASE J"/>
    <property type="match status" value="1"/>
</dbReference>
<keyword evidence="1 2" id="KW-0489">Methyltransferase</keyword>
<dbReference type="HAMAP" id="MF_01523">
    <property type="entry name" value="16SrRNA_methyltr_J"/>
    <property type="match status" value="1"/>
</dbReference>
<comment type="similarity">
    <text evidence="1">Belongs to the methyltransferase superfamily. RsmJ family.</text>
</comment>
<organism evidence="2 3">
    <name type="scientific">Deinococcus roseus</name>
    <dbReference type="NCBI Taxonomy" id="392414"/>
    <lineage>
        <taxon>Bacteria</taxon>
        <taxon>Thermotogati</taxon>
        <taxon>Deinococcota</taxon>
        <taxon>Deinococci</taxon>
        <taxon>Deinococcales</taxon>
        <taxon>Deinococcaceae</taxon>
        <taxon>Deinococcus</taxon>
    </lineage>
</organism>
<proteinExistence type="inferred from homology"/>
<dbReference type="SUPFAM" id="SSF53335">
    <property type="entry name" value="S-adenosyl-L-methionine-dependent methyltransferases"/>
    <property type="match status" value="1"/>
</dbReference>
<dbReference type="Pfam" id="PF04445">
    <property type="entry name" value="SAM_MT"/>
    <property type="match status" value="1"/>
</dbReference>